<dbReference type="PANTHER" id="PTHR47926">
    <property type="entry name" value="PENTATRICOPEPTIDE REPEAT-CONTAINING PROTEIN"/>
    <property type="match status" value="1"/>
</dbReference>
<dbReference type="InterPro" id="IPR046960">
    <property type="entry name" value="PPR_At4g14850-like_plant"/>
</dbReference>
<keyword evidence="4" id="KW-1185">Reference proteome</keyword>
<dbReference type="Proteomes" id="UP001412067">
    <property type="component" value="Unassembled WGS sequence"/>
</dbReference>
<dbReference type="PROSITE" id="PS51375">
    <property type="entry name" value="PPR"/>
    <property type="match status" value="3"/>
</dbReference>
<evidence type="ECO:0000313" key="4">
    <source>
        <dbReference type="Proteomes" id="UP001412067"/>
    </source>
</evidence>
<feature type="repeat" description="PPR" evidence="2">
    <location>
        <begin position="175"/>
        <end position="209"/>
    </location>
</feature>
<dbReference type="PANTHER" id="PTHR47926:SF537">
    <property type="entry name" value="PENTACOTRIPEPTIDE-REPEAT REGION OF PRORP DOMAIN-CONTAINING PROTEIN"/>
    <property type="match status" value="1"/>
</dbReference>
<name>A0ABR2MPH3_9ASPA</name>
<sequence>MLQLLPRARCASLLDLSSGRDHVKQIHAQMVTNALLRGGTCNAAKLMESYFAEDWEEGAGHAHLLFRQVPEELKDTFLWSVMLRFSSPEDSLRLFSGQMLKMRRSTPPDGKIYTHILQSCVRLRAIREGRQVQAQALKDGLITSLALATTCVHLYAVCREIYSARRLFDEMPERSSVSWNAMLAGYCVNGFAKEALLLFKEMVWSETRTTKRTSLMLLSACSQIGDLALGSAIHSLVLKTIPNPLGCPFTGTALVDMYSKCGSLGSASSLFHAMSGKNVITWSTMAAALAIHGQGKAVMELMNSMEKEGISPNAVTFTSLLSACGRAGLVEEGLRLFDEMQGRFNVSPTKQHYGCVVDLLARSGMVEEAHQFIKNMPVKPDAVAWRALLSACRMHGEAQLGGVIGKILISLKQPPKESFSLPDSEDFVALSNVYAFSERWEDVHSVRTTMKKNGLRNKAGHSSVHNIHLTVTGRHPYGQS</sequence>
<proteinExistence type="predicted"/>
<feature type="repeat" description="PPR" evidence="2">
    <location>
        <begin position="278"/>
        <end position="312"/>
    </location>
</feature>
<dbReference type="NCBIfam" id="TIGR00756">
    <property type="entry name" value="PPR"/>
    <property type="match status" value="3"/>
</dbReference>
<evidence type="ECO:0000256" key="1">
    <source>
        <dbReference type="ARBA" id="ARBA00022737"/>
    </source>
</evidence>
<accession>A0ABR2MPH3</accession>
<keyword evidence="1" id="KW-0677">Repeat</keyword>
<dbReference type="EMBL" id="JBBWWR010000006">
    <property type="protein sequence ID" value="KAK8965589.1"/>
    <property type="molecule type" value="Genomic_DNA"/>
</dbReference>
<dbReference type="InterPro" id="IPR002885">
    <property type="entry name" value="PPR_rpt"/>
</dbReference>
<dbReference type="InterPro" id="IPR046848">
    <property type="entry name" value="E_motif"/>
</dbReference>
<dbReference type="Gene3D" id="1.25.40.10">
    <property type="entry name" value="Tetratricopeptide repeat domain"/>
    <property type="match status" value="2"/>
</dbReference>
<evidence type="ECO:0000313" key="3">
    <source>
        <dbReference type="EMBL" id="KAK8965589.1"/>
    </source>
</evidence>
<dbReference type="Pfam" id="PF13041">
    <property type="entry name" value="PPR_2"/>
    <property type="match status" value="1"/>
</dbReference>
<organism evidence="3 4">
    <name type="scientific">Platanthera guangdongensis</name>
    <dbReference type="NCBI Taxonomy" id="2320717"/>
    <lineage>
        <taxon>Eukaryota</taxon>
        <taxon>Viridiplantae</taxon>
        <taxon>Streptophyta</taxon>
        <taxon>Embryophyta</taxon>
        <taxon>Tracheophyta</taxon>
        <taxon>Spermatophyta</taxon>
        <taxon>Magnoliopsida</taxon>
        <taxon>Liliopsida</taxon>
        <taxon>Asparagales</taxon>
        <taxon>Orchidaceae</taxon>
        <taxon>Orchidoideae</taxon>
        <taxon>Orchideae</taxon>
        <taxon>Orchidinae</taxon>
        <taxon>Platanthera</taxon>
    </lineage>
</organism>
<reference evidence="3 4" key="1">
    <citation type="journal article" date="2022" name="Nat. Plants">
        <title>Genomes of leafy and leafless Platanthera orchids illuminate the evolution of mycoheterotrophy.</title>
        <authorList>
            <person name="Li M.H."/>
            <person name="Liu K.W."/>
            <person name="Li Z."/>
            <person name="Lu H.C."/>
            <person name="Ye Q.L."/>
            <person name="Zhang D."/>
            <person name="Wang J.Y."/>
            <person name="Li Y.F."/>
            <person name="Zhong Z.M."/>
            <person name="Liu X."/>
            <person name="Yu X."/>
            <person name="Liu D.K."/>
            <person name="Tu X.D."/>
            <person name="Liu B."/>
            <person name="Hao Y."/>
            <person name="Liao X.Y."/>
            <person name="Jiang Y.T."/>
            <person name="Sun W.H."/>
            <person name="Chen J."/>
            <person name="Chen Y.Q."/>
            <person name="Ai Y."/>
            <person name="Zhai J.W."/>
            <person name="Wu S.S."/>
            <person name="Zhou Z."/>
            <person name="Hsiao Y.Y."/>
            <person name="Wu W.L."/>
            <person name="Chen Y.Y."/>
            <person name="Lin Y.F."/>
            <person name="Hsu J.L."/>
            <person name="Li C.Y."/>
            <person name="Wang Z.W."/>
            <person name="Zhao X."/>
            <person name="Zhong W.Y."/>
            <person name="Ma X.K."/>
            <person name="Ma L."/>
            <person name="Huang J."/>
            <person name="Chen G.Z."/>
            <person name="Huang M.Z."/>
            <person name="Huang L."/>
            <person name="Peng D.H."/>
            <person name="Luo Y.B."/>
            <person name="Zou S.Q."/>
            <person name="Chen S.P."/>
            <person name="Lan S."/>
            <person name="Tsai W.C."/>
            <person name="Van de Peer Y."/>
            <person name="Liu Z.J."/>
        </authorList>
    </citation>
    <scope>NUCLEOTIDE SEQUENCE [LARGE SCALE GENOMIC DNA]</scope>
    <source>
        <strain evidence="3">Lor288</strain>
    </source>
</reference>
<protein>
    <submittedName>
        <fullName evidence="3">Pentatricopeptide repeat-containing protein</fullName>
    </submittedName>
</protein>
<feature type="repeat" description="PPR" evidence="2">
    <location>
        <begin position="313"/>
        <end position="343"/>
    </location>
</feature>
<dbReference type="Pfam" id="PF20431">
    <property type="entry name" value="E_motif"/>
    <property type="match status" value="1"/>
</dbReference>
<evidence type="ECO:0000256" key="2">
    <source>
        <dbReference type="PROSITE-ProRule" id="PRU00708"/>
    </source>
</evidence>
<gene>
    <name evidence="3" type="primary">PCMP-E93</name>
    <name evidence="3" type="ORF">KSP40_PGU017310</name>
</gene>
<dbReference type="Pfam" id="PF01535">
    <property type="entry name" value="PPR"/>
    <property type="match status" value="2"/>
</dbReference>
<comment type="caution">
    <text evidence="3">The sequence shown here is derived from an EMBL/GenBank/DDBJ whole genome shotgun (WGS) entry which is preliminary data.</text>
</comment>
<dbReference type="InterPro" id="IPR011990">
    <property type="entry name" value="TPR-like_helical_dom_sf"/>
</dbReference>